<dbReference type="AlphaFoldDB" id="A0A5N5WUC4"/>
<dbReference type="GO" id="GO:0000272">
    <property type="term" value="P:polysaccharide catabolic process"/>
    <property type="evidence" value="ECO:0007669"/>
    <property type="project" value="UniProtKB-KW"/>
</dbReference>
<evidence type="ECO:0000313" key="13">
    <source>
        <dbReference type="Proteomes" id="UP000326565"/>
    </source>
</evidence>
<keyword evidence="7" id="KW-0624">Polysaccharide degradation</keyword>
<dbReference type="InterPro" id="IPR001579">
    <property type="entry name" value="Glyco_hydro_18_chit_AS"/>
</dbReference>
<dbReference type="SMART" id="SM00636">
    <property type="entry name" value="Glyco_18"/>
    <property type="match status" value="1"/>
</dbReference>
<protein>
    <recommendedName>
        <fullName evidence="2">chitinase</fullName>
        <ecNumber evidence="2">3.2.1.14</ecNumber>
    </recommendedName>
</protein>
<evidence type="ECO:0000256" key="9">
    <source>
        <dbReference type="RuleBase" id="RU004453"/>
    </source>
</evidence>
<dbReference type="InterPro" id="IPR011583">
    <property type="entry name" value="Chitinase_II/V-like_cat"/>
</dbReference>
<evidence type="ECO:0000256" key="3">
    <source>
        <dbReference type="ARBA" id="ARBA00022801"/>
    </source>
</evidence>
<dbReference type="EC" id="3.2.1.14" evidence="2"/>
<evidence type="ECO:0000256" key="2">
    <source>
        <dbReference type="ARBA" id="ARBA00012729"/>
    </source>
</evidence>
<dbReference type="PROSITE" id="PS51910">
    <property type="entry name" value="GH18_2"/>
    <property type="match status" value="1"/>
</dbReference>
<dbReference type="PROSITE" id="PS01095">
    <property type="entry name" value="GH18_1"/>
    <property type="match status" value="1"/>
</dbReference>
<evidence type="ECO:0000256" key="7">
    <source>
        <dbReference type="ARBA" id="ARBA00023326"/>
    </source>
</evidence>
<dbReference type="Pfam" id="PF00704">
    <property type="entry name" value="Glyco_hydro_18"/>
    <property type="match status" value="1"/>
</dbReference>
<dbReference type="GO" id="GO:0008843">
    <property type="term" value="F:endochitinase activity"/>
    <property type="evidence" value="ECO:0007669"/>
    <property type="project" value="UniProtKB-EC"/>
</dbReference>
<evidence type="ECO:0000256" key="10">
    <source>
        <dbReference type="SAM" id="SignalP"/>
    </source>
</evidence>
<comment type="similarity">
    <text evidence="9">Belongs to the glycosyl hydrolase 18 family.</text>
</comment>
<sequence>MKWKSVAMSLLAAQAVTGFRFPMYMDQWHKDLPDSDKTGGITHAIMSFAEAKSFNSDPPTKWQPFEPIDTTRKRFSKDTKLLVAIGGWGDTSGFSTGAKDEASRKRYAKNVAAMVQEFGLDGVDIDWEYPGGNGDDYKKVPNSEKTWEIEAYPLFLAAIREAIGNDKVLSIAVPGKKGDMIAFTKEQGPNIWRSVDFVNVMTYDLMNRRNTETKHHTGLKDSLDTIRAYKEIGLDSSKINLGFAYYAKYFETAPDAGCDQHPLGCQTAVMEDAQGADTGKSGVVTFDKAQDGVSATAKASWARALQSGITDEDAGGQYYFDKDVNYFWTWDTPALIKRKFKDIVDAEKLGGVFAWSLAQDNLNWEHLQAMQEGAKERS</sequence>
<evidence type="ECO:0000259" key="11">
    <source>
        <dbReference type="PROSITE" id="PS51910"/>
    </source>
</evidence>
<dbReference type="InterPro" id="IPR001223">
    <property type="entry name" value="Glyco_hydro18_cat"/>
</dbReference>
<dbReference type="GO" id="GO:0005576">
    <property type="term" value="C:extracellular region"/>
    <property type="evidence" value="ECO:0007669"/>
    <property type="project" value="TreeGrafter"/>
</dbReference>
<keyword evidence="3 8" id="KW-0378">Hydrolase</keyword>
<proteinExistence type="inferred from homology"/>
<dbReference type="EMBL" id="ML732292">
    <property type="protein sequence ID" value="KAB8070770.1"/>
    <property type="molecule type" value="Genomic_DNA"/>
</dbReference>
<dbReference type="InterPro" id="IPR017853">
    <property type="entry name" value="GH"/>
</dbReference>
<keyword evidence="10" id="KW-0732">Signal</keyword>
<evidence type="ECO:0000256" key="1">
    <source>
        <dbReference type="ARBA" id="ARBA00000822"/>
    </source>
</evidence>
<feature type="signal peptide" evidence="10">
    <location>
        <begin position="1"/>
        <end position="18"/>
    </location>
</feature>
<evidence type="ECO:0000256" key="8">
    <source>
        <dbReference type="RuleBase" id="RU000489"/>
    </source>
</evidence>
<name>A0A5N5WUC4_9EURO</name>
<gene>
    <name evidence="12" type="ORF">BDV29DRAFT_29148</name>
</gene>
<dbReference type="OrthoDB" id="73875at2759"/>
<keyword evidence="5" id="KW-0119">Carbohydrate metabolism</keyword>
<organism evidence="12 13">
    <name type="scientific">Aspergillus leporis</name>
    <dbReference type="NCBI Taxonomy" id="41062"/>
    <lineage>
        <taxon>Eukaryota</taxon>
        <taxon>Fungi</taxon>
        <taxon>Dikarya</taxon>
        <taxon>Ascomycota</taxon>
        <taxon>Pezizomycotina</taxon>
        <taxon>Eurotiomycetes</taxon>
        <taxon>Eurotiomycetidae</taxon>
        <taxon>Eurotiales</taxon>
        <taxon>Aspergillaceae</taxon>
        <taxon>Aspergillus</taxon>
        <taxon>Aspergillus subgen. Circumdati</taxon>
    </lineage>
</organism>
<keyword evidence="13" id="KW-1185">Reference proteome</keyword>
<dbReference type="FunFam" id="3.20.20.80:FF:000159">
    <property type="entry name" value="Class V chitinase, putative"/>
    <property type="match status" value="1"/>
</dbReference>
<feature type="domain" description="GH18" evidence="11">
    <location>
        <begin position="19"/>
        <end position="377"/>
    </location>
</feature>
<keyword evidence="6 8" id="KW-0326">Glycosidase</keyword>
<dbReference type="InterPro" id="IPR050314">
    <property type="entry name" value="Glycosyl_Hydrlase_18"/>
</dbReference>
<evidence type="ECO:0000256" key="4">
    <source>
        <dbReference type="ARBA" id="ARBA00023024"/>
    </source>
</evidence>
<dbReference type="Gene3D" id="3.20.20.80">
    <property type="entry name" value="Glycosidases"/>
    <property type="match status" value="1"/>
</dbReference>
<evidence type="ECO:0000256" key="5">
    <source>
        <dbReference type="ARBA" id="ARBA00023277"/>
    </source>
</evidence>
<evidence type="ECO:0000313" key="12">
    <source>
        <dbReference type="EMBL" id="KAB8070770.1"/>
    </source>
</evidence>
<dbReference type="Proteomes" id="UP000326565">
    <property type="component" value="Unassembled WGS sequence"/>
</dbReference>
<dbReference type="GO" id="GO:0006032">
    <property type="term" value="P:chitin catabolic process"/>
    <property type="evidence" value="ECO:0007669"/>
    <property type="project" value="UniProtKB-KW"/>
</dbReference>
<comment type="catalytic activity">
    <reaction evidence="1">
        <text>Random endo-hydrolysis of N-acetyl-beta-D-glucosaminide (1-&gt;4)-beta-linkages in chitin and chitodextrins.</text>
        <dbReference type="EC" id="3.2.1.14"/>
    </reaction>
</comment>
<evidence type="ECO:0000256" key="6">
    <source>
        <dbReference type="ARBA" id="ARBA00023295"/>
    </source>
</evidence>
<dbReference type="PANTHER" id="PTHR11177:SF337">
    <property type="entry name" value="CHITINASE"/>
    <property type="match status" value="1"/>
</dbReference>
<dbReference type="SUPFAM" id="SSF51445">
    <property type="entry name" value="(Trans)glycosidases"/>
    <property type="match status" value="1"/>
</dbReference>
<dbReference type="GO" id="GO:0008061">
    <property type="term" value="F:chitin binding"/>
    <property type="evidence" value="ECO:0007669"/>
    <property type="project" value="InterPro"/>
</dbReference>
<accession>A0A5N5WUC4</accession>
<keyword evidence="4" id="KW-0146">Chitin degradation</keyword>
<feature type="chain" id="PRO_5025055582" description="chitinase" evidence="10">
    <location>
        <begin position="19"/>
        <end position="378"/>
    </location>
</feature>
<dbReference type="PANTHER" id="PTHR11177">
    <property type="entry name" value="CHITINASE"/>
    <property type="match status" value="1"/>
</dbReference>
<reference evidence="12 13" key="1">
    <citation type="submission" date="2019-04" db="EMBL/GenBank/DDBJ databases">
        <title>Friends and foes A comparative genomics study of 23 Aspergillus species from section Flavi.</title>
        <authorList>
            <consortium name="DOE Joint Genome Institute"/>
            <person name="Kjaerbolling I."/>
            <person name="Vesth T."/>
            <person name="Frisvad J.C."/>
            <person name="Nybo J.L."/>
            <person name="Theobald S."/>
            <person name="Kildgaard S."/>
            <person name="Isbrandt T."/>
            <person name="Kuo A."/>
            <person name="Sato A."/>
            <person name="Lyhne E.K."/>
            <person name="Kogle M.E."/>
            <person name="Wiebenga A."/>
            <person name="Kun R.S."/>
            <person name="Lubbers R.J."/>
            <person name="Makela M.R."/>
            <person name="Barry K."/>
            <person name="Chovatia M."/>
            <person name="Clum A."/>
            <person name="Daum C."/>
            <person name="Haridas S."/>
            <person name="He G."/>
            <person name="LaButti K."/>
            <person name="Lipzen A."/>
            <person name="Mondo S."/>
            <person name="Riley R."/>
            <person name="Salamov A."/>
            <person name="Simmons B.A."/>
            <person name="Magnuson J.K."/>
            <person name="Henrissat B."/>
            <person name="Mortensen U.H."/>
            <person name="Larsen T.O."/>
            <person name="Devries R.P."/>
            <person name="Grigoriev I.V."/>
            <person name="Machida M."/>
            <person name="Baker S.E."/>
            <person name="Andersen M.R."/>
        </authorList>
    </citation>
    <scope>NUCLEOTIDE SEQUENCE [LARGE SCALE GENOMIC DNA]</scope>
    <source>
        <strain evidence="12 13">CBS 151.66</strain>
    </source>
</reference>